<dbReference type="InterPro" id="IPR013892">
    <property type="entry name" value="Cyt_c_biogenesis_Cmc1-like"/>
</dbReference>
<evidence type="ECO:0000256" key="2">
    <source>
        <dbReference type="ARBA" id="ARBA00023157"/>
    </source>
</evidence>
<dbReference type="EMBL" id="QLNQ01000020">
    <property type="protein sequence ID" value="RCK65510.1"/>
    <property type="molecule type" value="Genomic_DNA"/>
</dbReference>
<evidence type="ECO:0000313" key="4">
    <source>
        <dbReference type="EMBL" id="RCK65510.1"/>
    </source>
</evidence>
<comment type="similarity">
    <text evidence="1 3">Belongs to the CMC family.</text>
</comment>
<comment type="caution">
    <text evidence="4">The sequence shown here is derived from an EMBL/GenBank/DDBJ whole genome shotgun (WGS) entry which is preliminary data.</text>
</comment>
<dbReference type="AlphaFoldDB" id="A0A367YIH7"/>
<dbReference type="Pfam" id="PF08583">
    <property type="entry name" value="Cmc1"/>
    <property type="match status" value="1"/>
</dbReference>
<sequence length="101" mass="12053">MHPQLDKNRFNTCEKLMDALEQCHRQEFLKQCLGLCNFEKEQLIQCLHFQRVEDAKVRILANRAKQKAWEQHRKENYEEAYGKNGYLKKVLEAEAAKTDNQ</sequence>
<organism evidence="4 5">
    <name type="scientific">Candida viswanathii</name>
    <dbReference type="NCBI Taxonomy" id="5486"/>
    <lineage>
        <taxon>Eukaryota</taxon>
        <taxon>Fungi</taxon>
        <taxon>Dikarya</taxon>
        <taxon>Ascomycota</taxon>
        <taxon>Saccharomycotina</taxon>
        <taxon>Pichiomycetes</taxon>
        <taxon>Debaryomycetaceae</taxon>
        <taxon>Candida/Lodderomyces clade</taxon>
        <taxon>Candida</taxon>
    </lineage>
</organism>
<keyword evidence="3" id="KW-0496">Mitochondrion</keyword>
<accession>A0A367YIH7</accession>
<keyword evidence="3" id="KW-0472">Membrane</keyword>
<keyword evidence="3" id="KW-0999">Mitochondrion inner membrane</keyword>
<protein>
    <recommendedName>
        <fullName evidence="3">COX assembly mitochondrial protein</fullName>
    </recommendedName>
</protein>
<gene>
    <name evidence="4" type="primary">CMC2</name>
    <name evidence="4" type="ORF">Cantr_01048</name>
</gene>
<keyword evidence="2" id="KW-1015">Disulfide bond</keyword>
<comment type="subcellular location">
    <subcellularLocation>
        <location evidence="3">Mitochondrion inner membrane</location>
    </subcellularLocation>
</comment>
<proteinExistence type="inferred from homology"/>
<dbReference type="Proteomes" id="UP000253472">
    <property type="component" value="Unassembled WGS sequence"/>
</dbReference>
<evidence type="ECO:0000256" key="3">
    <source>
        <dbReference type="RuleBase" id="RU364104"/>
    </source>
</evidence>
<evidence type="ECO:0000313" key="5">
    <source>
        <dbReference type="Proteomes" id="UP000253472"/>
    </source>
</evidence>
<name>A0A367YIH7_9ASCO</name>
<keyword evidence="3" id="KW-0143">Chaperone</keyword>
<dbReference type="GO" id="GO:0005743">
    <property type="term" value="C:mitochondrial inner membrane"/>
    <property type="evidence" value="ECO:0007669"/>
    <property type="project" value="UniProtKB-SubCell"/>
</dbReference>
<comment type="function">
    <text evidence="3">Required for mitochondrial cytochrome c oxidase (COX) assembly and respiration.</text>
</comment>
<evidence type="ECO:0000256" key="1">
    <source>
        <dbReference type="ARBA" id="ARBA00007347"/>
    </source>
</evidence>
<dbReference type="STRING" id="5486.A0A367YIH7"/>
<reference evidence="4 5" key="1">
    <citation type="submission" date="2018-06" db="EMBL/GenBank/DDBJ databases">
        <title>Whole genome sequencing of Candida tropicalis (genome annotated by CSBL at Korea University).</title>
        <authorList>
            <person name="Ahn J."/>
        </authorList>
    </citation>
    <scope>NUCLEOTIDE SEQUENCE [LARGE SCALE GENOMIC DNA]</scope>
    <source>
        <strain evidence="4 5">ATCC 20962</strain>
    </source>
</reference>
<dbReference type="OrthoDB" id="532630at2759"/>
<keyword evidence="5" id="KW-1185">Reference proteome</keyword>